<dbReference type="InParanoid" id="A0A1M6PG57"/>
<dbReference type="HAMAP" id="MF_01357">
    <property type="entry name" value="NDH1_NuoC"/>
    <property type="match status" value="1"/>
</dbReference>
<dbReference type="RefSeq" id="WP_143184728.1">
    <property type="nucleotide sequence ID" value="NZ_FQYR01000005.1"/>
</dbReference>
<dbReference type="GO" id="GO:0048038">
    <property type="term" value="F:quinone binding"/>
    <property type="evidence" value="ECO:0007669"/>
    <property type="project" value="UniProtKB-KW"/>
</dbReference>
<keyword evidence="3 4" id="KW-1278">Translocase</keyword>
<keyword evidence="3" id="KW-1003">Cell membrane</keyword>
<dbReference type="InterPro" id="IPR001268">
    <property type="entry name" value="NADH_UbQ_OxRdtase_30kDa_su"/>
</dbReference>
<keyword evidence="3" id="KW-0830">Ubiquinone</keyword>
<dbReference type="PROSITE" id="PS00542">
    <property type="entry name" value="COMPLEX1_30K"/>
    <property type="match status" value="1"/>
</dbReference>
<keyword evidence="3" id="KW-0472">Membrane</keyword>
<dbReference type="InterPro" id="IPR020396">
    <property type="entry name" value="NADH_UbQ_OxRdtase_CS"/>
</dbReference>
<evidence type="ECO:0000256" key="5">
    <source>
        <dbReference type="RuleBase" id="RU003582"/>
    </source>
</evidence>
<dbReference type="Pfam" id="PF00329">
    <property type="entry name" value="Complex1_30kDa"/>
    <property type="match status" value="1"/>
</dbReference>
<dbReference type="STRING" id="1123071.SAMN02745181_3181"/>
<gene>
    <name evidence="3" type="primary">nuoC</name>
    <name evidence="7" type="ORF">SAMN02745181_3181</name>
</gene>
<comment type="function">
    <text evidence="3">NDH-1 shuttles electrons from NADH, via FMN and iron-sulfur (Fe-S) centers, to quinones in the respiratory chain. The immediate electron acceptor for the enzyme in this species is believed to be ubiquinone. Couples the redox reaction to proton translocation (for every two electrons transferred, four hydrogen ions are translocated across the cytoplasmic membrane), and thus conserves the redox energy in a proton gradient.</text>
</comment>
<dbReference type="NCBIfam" id="TIGR01961">
    <property type="entry name" value="NuoC_fam"/>
    <property type="match status" value="1"/>
</dbReference>
<evidence type="ECO:0000256" key="3">
    <source>
        <dbReference type="HAMAP-Rule" id="MF_01357"/>
    </source>
</evidence>
<feature type="domain" description="NADH:ubiquinone oxidoreductase 30kDa subunit" evidence="6">
    <location>
        <begin position="30"/>
        <end position="147"/>
    </location>
</feature>
<comment type="subunit">
    <text evidence="3">NDH-1 is composed of 14 different subunits. Subunits NuoB, C, D, E, F, and G constitute the peripheral sector of the complex.</text>
</comment>
<dbReference type="InterPro" id="IPR010218">
    <property type="entry name" value="NADH_DH_suC"/>
</dbReference>
<keyword evidence="3 4" id="KW-0520">NAD</keyword>
<name>A0A1M6PG57_9BACT</name>
<dbReference type="InterPro" id="IPR037232">
    <property type="entry name" value="NADH_quin_OxRdtase_su_C/D-like"/>
</dbReference>
<protein>
    <recommendedName>
        <fullName evidence="3">NADH-quinone oxidoreductase subunit C</fullName>
        <ecNumber evidence="3">7.1.1.-</ecNumber>
    </recommendedName>
    <alternativeName>
        <fullName evidence="3">NADH dehydrogenase I subunit C</fullName>
    </alternativeName>
    <alternativeName>
        <fullName evidence="3">NDH-1 subunit C</fullName>
    </alternativeName>
</protein>
<evidence type="ECO:0000256" key="4">
    <source>
        <dbReference type="RuleBase" id="RU003456"/>
    </source>
</evidence>
<dbReference type="EC" id="7.1.1.-" evidence="3"/>
<dbReference type="GO" id="GO:0005886">
    <property type="term" value="C:plasma membrane"/>
    <property type="evidence" value="ECO:0007669"/>
    <property type="project" value="UniProtKB-SubCell"/>
</dbReference>
<dbReference type="AlphaFoldDB" id="A0A1M6PG57"/>
<dbReference type="PANTHER" id="PTHR10884">
    <property type="entry name" value="NADH DEHYDROGENASE UBIQUINONE IRON-SULFUR PROTEIN 3"/>
    <property type="match status" value="1"/>
</dbReference>
<comment type="catalytic activity">
    <reaction evidence="3 5">
        <text>a quinone + NADH + 5 H(+)(in) = a quinol + NAD(+) + 4 H(+)(out)</text>
        <dbReference type="Rhea" id="RHEA:57888"/>
        <dbReference type="ChEBI" id="CHEBI:15378"/>
        <dbReference type="ChEBI" id="CHEBI:24646"/>
        <dbReference type="ChEBI" id="CHEBI:57540"/>
        <dbReference type="ChEBI" id="CHEBI:57945"/>
        <dbReference type="ChEBI" id="CHEBI:132124"/>
    </reaction>
</comment>
<organism evidence="7 8">
    <name type="scientific">Rubritalea squalenifaciens DSM 18772</name>
    <dbReference type="NCBI Taxonomy" id="1123071"/>
    <lineage>
        <taxon>Bacteria</taxon>
        <taxon>Pseudomonadati</taxon>
        <taxon>Verrucomicrobiota</taxon>
        <taxon>Verrucomicrobiia</taxon>
        <taxon>Verrucomicrobiales</taxon>
        <taxon>Rubritaleaceae</taxon>
        <taxon>Rubritalea</taxon>
    </lineage>
</organism>
<dbReference type="Gene3D" id="3.30.460.80">
    <property type="entry name" value="NADH:ubiquinone oxidoreductase, 30kDa subunit"/>
    <property type="match status" value="1"/>
</dbReference>
<evidence type="ECO:0000259" key="6">
    <source>
        <dbReference type="Pfam" id="PF00329"/>
    </source>
</evidence>
<comment type="subcellular location">
    <subcellularLocation>
        <location evidence="3">Cell membrane</location>
        <topology evidence="3">Peripheral membrane protein</topology>
        <orientation evidence="3">Cytoplasmic side</orientation>
    </subcellularLocation>
</comment>
<evidence type="ECO:0000313" key="8">
    <source>
        <dbReference type="Proteomes" id="UP000184510"/>
    </source>
</evidence>
<evidence type="ECO:0000256" key="2">
    <source>
        <dbReference type="ARBA" id="ARBA00022448"/>
    </source>
</evidence>
<dbReference type="OrthoDB" id="9803286at2"/>
<evidence type="ECO:0000256" key="1">
    <source>
        <dbReference type="ARBA" id="ARBA00007569"/>
    </source>
</evidence>
<dbReference type="PANTHER" id="PTHR10884:SF14">
    <property type="entry name" value="NADH DEHYDROGENASE [UBIQUINONE] IRON-SULFUR PROTEIN 3, MITOCHONDRIAL"/>
    <property type="match status" value="1"/>
</dbReference>
<accession>A0A1M6PG57</accession>
<dbReference type="SUPFAM" id="SSF143243">
    <property type="entry name" value="Nqo5-like"/>
    <property type="match status" value="1"/>
</dbReference>
<dbReference type="Proteomes" id="UP000184510">
    <property type="component" value="Unassembled WGS sequence"/>
</dbReference>
<sequence>MSEHVSRIESKFGDQVIGSKEFRGEHTVIVALDALHEVLAFCRDELGYNFLIDISSVDHETVHPRFEMVYELAYVDNSHHLRVKAPVAEDEQVESVVDLWKTADWHEREVYDMMGIKFLNHPNLKRILMWEGYPYFPLRKEFPLAGKPTEMPDVATTGVAPMEGGPFVTSSCAKSTVAGEPRAKGES</sequence>
<keyword evidence="3 5" id="KW-0874">Quinone</keyword>
<evidence type="ECO:0000313" key="7">
    <source>
        <dbReference type="EMBL" id="SHK06931.1"/>
    </source>
</evidence>
<dbReference type="GO" id="GO:0008137">
    <property type="term" value="F:NADH dehydrogenase (ubiquinone) activity"/>
    <property type="evidence" value="ECO:0007669"/>
    <property type="project" value="InterPro"/>
</dbReference>
<keyword evidence="8" id="KW-1185">Reference proteome</keyword>
<dbReference type="EMBL" id="FQYR01000005">
    <property type="protein sequence ID" value="SHK06931.1"/>
    <property type="molecule type" value="Genomic_DNA"/>
</dbReference>
<comment type="similarity">
    <text evidence="1 3 4">Belongs to the complex I 30 kDa subunit family.</text>
</comment>
<proteinExistence type="inferred from homology"/>
<keyword evidence="2 3" id="KW-0813">Transport</keyword>
<reference evidence="7 8" key="1">
    <citation type="submission" date="2016-11" db="EMBL/GenBank/DDBJ databases">
        <authorList>
            <person name="Jaros S."/>
            <person name="Januszkiewicz K."/>
            <person name="Wedrychowicz H."/>
        </authorList>
    </citation>
    <scope>NUCLEOTIDE SEQUENCE [LARGE SCALE GENOMIC DNA]</scope>
    <source>
        <strain evidence="7 8">DSM 18772</strain>
    </source>
</reference>
<dbReference type="GO" id="GO:0050136">
    <property type="term" value="F:NADH dehydrogenase (quinone) (non-electrogenic) activity"/>
    <property type="evidence" value="ECO:0007669"/>
    <property type="project" value="UniProtKB-UniRule"/>
</dbReference>